<comment type="caution">
    <text evidence="2">The sequence shown here is derived from an EMBL/GenBank/DDBJ whole genome shotgun (WGS) entry which is preliminary data.</text>
</comment>
<proteinExistence type="predicted"/>
<sequence length="164" mass="18517">MRTVFSVDGRHSTHPEDSRRSHVARRLSQNLFLPFFRNVKKIKREREEREREEEKLNYVDMLRKRMIRNKENVCFALTARAGVEASRGCVGCRCVGGGDLRGDGRGFWGAEVEAEEPAAALVANGKLTFAVAGGDPVLLIWVGSQSPLLLQQVRHLRRLQSFLA</sequence>
<organism evidence="2 3">
    <name type="scientific">Vanilla planifolia</name>
    <name type="common">Vanilla</name>
    <dbReference type="NCBI Taxonomy" id="51239"/>
    <lineage>
        <taxon>Eukaryota</taxon>
        <taxon>Viridiplantae</taxon>
        <taxon>Streptophyta</taxon>
        <taxon>Embryophyta</taxon>
        <taxon>Tracheophyta</taxon>
        <taxon>Spermatophyta</taxon>
        <taxon>Magnoliopsida</taxon>
        <taxon>Liliopsida</taxon>
        <taxon>Asparagales</taxon>
        <taxon>Orchidaceae</taxon>
        <taxon>Vanilloideae</taxon>
        <taxon>Vanilleae</taxon>
        <taxon>Vanilla</taxon>
    </lineage>
</organism>
<dbReference type="AlphaFoldDB" id="A0A835UAL6"/>
<evidence type="ECO:0000313" key="3">
    <source>
        <dbReference type="Proteomes" id="UP000636800"/>
    </source>
</evidence>
<evidence type="ECO:0000313" key="2">
    <source>
        <dbReference type="EMBL" id="KAG0452351.1"/>
    </source>
</evidence>
<accession>A0A835UAL6</accession>
<feature type="region of interest" description="Disordered" evidence="1">
    <location>
        <begin position="1"/>
        <end position="21"/>
    </location>
</feature>
<keyword evidence="3" id="KW-1185">Reference proteome</keyword>
<evidence type="ECO:0000256" key="1">
    <source>
        <dbReference type="SAM" id="MobiDB-lite"/>
    </source>
</evidence>
<name>A0A835UAL6_VANPL</name>
<dbReference type="Proteomes" id="UP000636800">
    <property type="component" value="Unassembled WGS sequence"/>
</dbReference>
<dbReference type="OrthoDB" id="1928604at2759"/>
<feature type="compositionally biased region" description="Basic and acidic residues" evidence="1">
    <location>
        <begin position="8"/>
        <end position="20"/>
    </location>
</feature>
<protein>
    <submittedName>
        <fullName evidence="2">Uncharacterized protein</fullName>
    </submittedName>
</protein>
<dbReference type="EMBL" id="JADCNL010000014">
    <property type="protein sequence ID" value="KAG0452351.1"/>
    <property type="molecule type" value="Genomic_DNA"/>
</dbReference>
<reference evidence="2 3" key="1">
    <citation type="journal article" date="2020" name="Nat. Food">
        <title>A phased Vanilla planifolia genome enables genetic improvement of flavour and production.</title>
        <authorList>
            <person name="Hasing T."/>
            <person name="Tang H."/>
            <person name="Brym M."/>
            <person name="Khazi F."/>
            <person name="Huang T."/>
            <person name="Chambers A.H."/>
        </authorList>
    </citation>
    <scope>NUCLEOTIDE SEQUENCE [LARGE SCALE GENOMIC DNA]</scope>
    <source>
        <tissue evidence="2">Leaf</tissue>
    </source>
</reference>
<gene>
    <name evidence="2" type="ORF">HPP92_025015</name>
</gene>